<dbReference type="OrthoDB" id="5240734at2"/>
<sequence>MITQVINKINNDIHLKELLKGSSIAFVLKIVGIIAGYIFTLLITRGYGAEAMGIFALSFTLLQFSSVIGRLGMDTALLRFTAEYSSQEKWEVVKDIYKKAIKLVLPFSIILSIVVFFLSGYIAEFVFKKPHLEPYFKIASLGIVPFVLLFIHTESLRGLKKIKEYMFLQQAGIFILASILLGFITLLINQLTNLPINQIPILVCIFSVFIISTVAFCFWKKQLTILSINKYTNKQINQLTNQPISQSTNKLLSYSTILSVSIPMLFSSSLALIMGWTDTIMLGMFRTEEEVGIYNVALRVSMITSITLMAINTIAAPKFAEFWGKGDIKGLAKVAQQSTKLIFWTSLPILLLFLIFSKAILGIFGEEFKAGAVALMILTIGQFVNAAAGSVGYILQMTGHQQFHQNVVLIGAILNIILNWLLIPIYGIIGAAIASSISMIFWNVIFSVKIKKRILNKWIFYFPFLHKEV</sequence>
<feature type="transmembrane region" description="Helical" evidence="6">
    <location>
        <begin position="199"/>
        <end position="219"/>
    </location>
</feature>
<keyword evidence="2" id="KW-1003">Cell membrane</keyword>
<name>A0A497XNC8_9AQUI</name>
<dbReference type="EMBL" id="RCCJ01000001">
    <property type="protein sequence ID" value="RLJ70435.1"/>
    <property type="molecule type" value="Genomic_DNA"/>
</dbReference>
<dbReference type="PANTHER" id="PTHR30250">
    <property type="entry name" value="PST FAMILY PREDICTED COLANIC ACID TRANSPORTER"/>
    <property type="match status" value="1"/>
</dbReference>
<dbReference type="AlphaFoldDB" id="A0A497XNC8"/>
<comment type="caution">
    <text evidence="7">The sequence shown here is derived from an EMBL/GenBank/DDBJ whole genome shotgun (WGS) entry which is preliminary data.</text>
</comment>
<feature type="transmembrane region" description="Helical" evidence="6">
    <location>
        <begin position="21"/>
        <end position="43"/>
    </location>
</feature>
<organism evidence="7 8">
    <name type="scientific">Hydrogenivirga caldilitoris</name>
    <dbReference type="NCBI Taxonomy" id="246264"/>
    <lineage>
        <taxon>Bacteria</taxon>
        <taxon>Pseudomonadati</taxon>
        <taxon>Aquificota</taxon>
        <taxon>Aquificia</taxon>
        <taxon>Aquificales</taxon>
        <taxon>Aquificaceae</taxon>
        <taxon>Hydrogenivirga</taxon>
    </lineage>
</organism>
<feature type="transmembrane region" description="Helical" evidence="6">
    <location>
        <begin position="429"/>
        <end position="448"/>
    </location>
</feature>
<dbReference type="GO" id="GO:0015297">
    <property type="term" value="F:antiporter activity"/>
    <property type="evidence" value="ECO:0007669"/>
    <property type="project" value="InterPro"/>
</dbReference>
<dbReference type="Pfam" id="PF01554">
    <property type="entry name" value="MatE"/>
    <property type="match status" value="2"/>
</dbReference>
<reference evidence="7 8" key="1">
    <citation type="submission" date="2018-10" db="EMBL/GenBank/DDBJ databases">
        <title>Genomic Encyclopedia of Archaeal and Bacterial Type Strains, Phase II (KMG-II): from individual species to whole genera.</title>
        <authorList>
            <person name="Goeker M."/>
        </authorList>
    </citation>
    <scope>NUCLEOTIDE SEQUENCE [LARGE SCALE GENOMIC DNA]</scope>
    <source>
        <strain evidence="7 8">DSM 16510</strain>
    </source>
</reference>
<feature type="transmembrane region" description="Helical" evidence="6">
    <location>
        <begin position="341"/>
        <end position="364"/>
    </location>
</feature>
<feature type="transmembrane region" description="Helical" evidence="6">
    <location>
        <begin position="407"/>
        <end position="423"/>
    </location>
</feature>
<dbReference type="InterPro" id="IPR002528">
    <property type="entry name" value="MATE_fam"/>
</dbReference>
<dbReference type="GO" id="GO:0042910">
    <property type="term" value="F:xenobiotic transmembrane transporter activity"/>
    <property type="evidence" value="ECO:0007669"/>
    <property type="project" value="InterPro"/>
</dbReference>
<feature type="transmembrane region" description="Helical" evidence="6">
    <location>
        <begin position="165"/>
        <end position="187"/>
    </location>
</feature>
<accession>A0A497XNC8</accession>
<dbReference type="RefSeq" id="WP_121010053.1">
    <property type="nucleotide sequence ID" value="NZ_RCCJ01000001.1"/>
</dbReference>
<evidence type="ECO:0000256" key="6">
    <source>
        <dbReference type="SAM" id="Phobius"/>
    </source>
</evidence>
<evidence type="ECO:0000256" key="4">
    <source>
        <dbReference type="ARBA" id="ARBA00022989"/>
    </source>
</evidence>
<dbReference type="InterPro" id="IPR050833">
    <property type="entry name" value="Poly_Biosynth_Transport"/>
</dbReference>
<keyword evidence="3 6" id="KW-0812">Transmembrane</keyword>
<evidence type="ECO:0000256" key="1">
    <source>
        <dbReference type="ARBA" id="ARBA00004651"/>
    </source>
</evidence>
<feature type="transmembrane region" description="Helical" evidence="6">
    <location>
        <begin position="103"/>
        <end position="123"/>
    </location>
</feature>
<evidence type="ECO:0000256" key="5">
    <source>
        <dbReference type="ARBA" id="ARBA00023136"/>
    </source>
</evidence>
<dbReference type="GO" id="GO:0005886">
    <property type="term" value="C:plasma membrane"/>
    <property type="evidence" value="ECO:0007669"/>
    <property type="project" value="UniProtKB-SubCell"/>
</dbReference>
<feature type="transmembrane region" description="Helical" evidence="6">
    <location>
        <begin position="49"/>
        <end position="69"/>
    </location>
</feature>
<feature type="transmembrane region" description="Helical" evidence="6">
    <location>
        <begin position="251"/>
        <end position="276"/>
    </location>
</feature>
<proteinExistence type="predicted"/>
<evidence type="ECO:0000256" key="2">
    <source>
        <dbReference type="ARBA" id="ARBA00022475"/>
    </source>
</evidence>
<evidence type="ECO:0000313" key="8">
    <source>
        <dbReference type="Proteomes" id="UP000267841"/>
    </source>
</evidence>
<evidence type="ECO:0000256" key="3">
    <source>
        <dbReference type="ARBA" id="ARBA00022692"/>
    </source>
</evidence>
<feature type="transmembrane region" description="Helical" evidence="6">
    <location>
        <begin position="135"/>
        <end position="153"/>
    </location>
</feature>
<evidence type="ECO:0000313" key="7">
    <source>
        <dbReference type="EMBL" id="RLJ70435.1"/>
    </source>
</evidence>
<keyword evidence="8" id="KW-1185">Reference proteome</keyword>
<protein>
    <submittedName>
        <fullName evidence="7">O-antigen/teichoic acid export membrane protein</fullName>
    </submittedName>
</protein>
<keyword evidence="5 6" id="KW-0472">Membrane</keyword>
<dbReference type="Proteomes" id="UP000267841">
    <property type="component" value="Unassembled WGS sequence"/>
</dbReference>
<keyword evidence="4 6" id="KW-1133">Transmembrane helix</keyword>
<feature type="transmembrane region" description="Helical" evidence="6">
    <location>
        <begin position="370"/>
        <end position="395"/>
    </location>
</feature>
<dbReference type="PANTHER" id="PTHR30250:SF11">
    <property type="entry name" value="O-ANTIGEN TRANSPORTER-RELATED"/>
    <property type="match status" value="1"/>
</dbReference>
<comment type="subcellular location">
    <subcellularLocation>
        <location evidence="1">Cell membrane</location>
        <topology evidence="1">Multi-pass membrane protein</topology>
    </subcellularLocation>
</comment>
<dbReference type="CDD" id="cd13128">
    <property type="entry name" value="MATE_Wzx_like"/>
    <property type="match status" value="1"/>
</dbReference>
<feature type="transmembrane region" description="Helical" evidence="6">
    <location>
        <begin position="296"/>
        <end position="320"/>
    </location>
</feature>
<gene>
    <name evidence="7" type="ORF">BCF55_0708</name>
</gene>